<dbReference type="GO" id="GO:0016779">
    <property type="term" value="F:nucleotidyltransferase activity"/>
    <property type="evidence" value="ECO:0007669"/>
    <property type="project" value="UniProtKB-KW"/>
</dbReference>
<keyword evidence="3" id="KW-0819">tRNA processing</keyword>
<dbReference type="PANTHER" id="PTHR46173:SF1">
    <property type="entry name" value="CCA TRNA NUCLEOTIDYLTRANSFERASE 1, MITOCHONDRIAL"/>
    <property type="match status" value="1"/>
</dbReference>
<evidence type="ECO:0000256" key="5">
    <source>
        <dbReference type="ARBA" id="ARBA00022723"/>
    </source>
</evidence>
<dbReference type="InterPro" id="IPR002646">
    <property type="entry name" value="PolA_pol_head_dom"/>
</dbReference>
<dbReference type="GO" id="GO:0008033">
    <property type="term" value="P:tRNA processing"/>
    <property type="evidence" value="ECO:0007669"/>
    <property type="project" value="UniProtKB-KW"/>
</dbReference>
<feature type="domain" description="Poly A polymerase head" evidence="9">
    <location>
        <begin position="27"/>
        <end position="150"/>
    </location>
</feature>
<keyword evidence="6" id="KW-0547">Nucleotide-binding</keyword>
<evidence type="ECO:0000256" key="8">
    <source>
        <dbReference type="RuleBase" id="RU003953"/>
    </source>
</evidence>
<evidence type="ECO:0000256" key="6">
    <source>
        <dbReference type="ARBA" id="ARBA00022741"/>
    </source>
</evidence>
<evidence type="ECO:0000259" key="9">
    <source>
        <dbReference type="Pfam" id="PF01743"/>
    </source>
</evidence>
<evidence type="ECO:0000313" key="11">
    <source>
        <dbReference type="EMBL" id="SMO39256.1"/>
    </source>
</evidence>
<dbReference type="Pfam" id="PF01743">
    <property type="entry name" value="PolyA_pol"/>
    <property type="match status" value="1"/>
</dbReference>
<dbReference type="GO" id="GO:0000166">
    <property type="term" value="F:nucleotide binding"/>
    <property type="evidence" value="ECO:0007669"/>
    <property type="project" value="UniProtKB-KW"/>
</dbReference>
<dbReference type="AlphaFoldDB" id="A0A521AWP4"/>
<dbReference type="PANTHER" id="PTHR46173">
    <property type="entry name" value="CCA TRNA NUCLEOTIDYLTRANSFERASE 1, MITOCHONDRIAL"/>
    <property type="match status" value="1"/>
</dbReference>
<dbReference type="PROSITE" id="PS51257">
    <property type="entry name" value="PROKAR_LIPOPROTEIN"/>
    <property type="match status" value="1"/>
</dbReference>
<organism evidence="11 12">
    <name type="scientific">Thalassovita litoralis</name>
    <dbReference type="NCBI Taxonomy" id="1010611"/>
    <lineage>
        <taxon>Bacteria</taxon>
        <taxon>Pseudomonadati</taxon>
        <taxon>Pseudomonadota</taxon>
        <taxon>Alphaproteobacteria</taxon>
        <taxon>Rhodobacterales</taxon>
        <taxon>Roseobacteraceae</taxon>
        <taxon>Thalassovita</taxon>
    </lineage>
</organism>
<evidence type="ECO:0000313" key="12">
    <source>
        <dbReference type="Proteomes" id="UP000316030"/>
    </source>
</evidence>
<keyword evidence="2 8" id="KW-0808">Transferase</keyword>
<dbReference type="InterPro" id="IPR032828">
    <property type="entry name" value="PolyA_RNA-bd"/>
</dbReference>
<dbReference type="OrthoDB" id="9805698at2"/>
<evidence type="ECO:0000256" key="2">
    <source>
        <dbReference type="ARBA" id="ARBA00022679"/>
    </source>
</evidence>
<keyword evidence="5" id="KW-0479">Metal-binding</keyword>
<dbReference type="GO" id="GO:0046872">
    <property type="term" value="F:metal ion binding"/>
    <property type="evidence" value="ECO:0007669"/>
    <property type="project" value="UniProtKB-KW"/>
</dbReference>
<keyword evidence="12" id="KW-1185">Reference proteome</keyword>
<evidence type="ECO:0000256" key="7">
    <source>
        <dbReference type="ARBA" id="ARBA00022842"/>
    </source>
</evidence>
<dbReference type="InterPro" id="IPR050264">
    <property type="entry name" value="Bact_CCA-adding_enz_type3_sf"/>
</dbReference>
<name>A0A521AWP4_9RHOB</name>
<keyword evidence="4" id="KW-0548">Nucleotidyltransferase</keyword>
<evidence type="ECO:0000259" key="10">
    <source>
        <dbReference type="Pfam" id="PF12627"/>
    </source>
</evidence>
<keyword evidence="7" id="KW-0460">Magnesium</keyword>
<evidence type="ECO:0000256" key="1">
    <source>
        <dbReference type="ARBA" id="ARBA00001946"/>
    </source>
</evidence>
<gene>
    <name evidence="11" type="ORF">SAMN06265173_101409</name>
</gene>
<reference evidence="11 12" key="1">
    <citation type="submission" date="2017-05" db="EMBL/GenBank/DDBJ databases">
        <authorList>
            <person name="Varghese N."/>
            <person name="Submissions S."/>
        </authorList>
    </citation>
    <scope>NUCLEOTIDE SEQUENCE [LARGE SCALE GENOMIC DNA]</scope>
    <source>
        <strain evidence="11 12">DSM 29506</strain>
    </source>
</reference>
<proteinExistence type="inferred from homology"/>
<evidence type="ECO:0000256" key="4">
    <source>
        <dbReference type="ARBA" id="ARBA00022695"/>
    </source>
</evidence>
<comment type="cofactor">
    <cofactor evidence="1">
        <name>Mg(2+)</name>
        <dbReference type="ChEBI" id="CHEBI:18420"/>
    </cofactor>
</comment>
<feature type="domain" description="tRNA nucleotidyltransferase/poly(A) polymerase RNA and SrmB- binding" evidence="10">
    <location>
        <begin position="184"/>
        <end position="240"/>
    </location>
</feature>
<dbReference type="SUPFAM" id="SSF81301">
    <property type="entry name" value="Nucleotidyltransferase"/>
    <property type="match status" value="1"/>
</dbReference>
<dbReference type="EMBL" id="FXTO01000001">
    <property type="protein sequence ID" value="SMO39256.1"/>
    <property type="molecule type" value="Genomic_DNA"/>
</dbReference>
<dbReference type="Gene3D" id="1.10.3090.10">
    <property type="entry name" value="cca-adding enzyme, domain 2"/>
    <property type="match status" value="1"/>
</dbReference>
<evidence type="ECO:0000256" key="3">
    <source>
        <dbReference type="ARBA" id="ARBA00022694"/>
    </source>
</evidence>
<dbReference type="SUPFAM" id="SSF81891">
    <property type="entry name" value="Poly A polymerase C-terminal region-like"/>
    <property type="match status" value="1"/>
</dbReference>
<dbReference type="Pfam" id="PF12627">
    <property type="entry name" value="PolyA_pol_RNAbd"/>
    <property type="match status" value="1"/>
</dbReference>
<dbReference type="Gene3D" id="3.30.460.10">
    <property type="entry name" value="Beta Polymerase, domain 2"/>
    <property type="match status" value="1"/>
</dbReference>
<dbReference type="GO" id="GO:0000049">
    <property type="term" value="F:tRNA binding"/>
    <property type="evidence" value="ECO:0007669"/>
    <property type="project" value="TreeGrafter"/>
</dbReference>
<protein>
    <submittedName>
        <fullName evidence="11">Poly(A) polymerase</fullName>
    </submittedName>
</protein>
<accession>A0A521AWP4</accession>
<dbReference type="RefSeq" id="WP_142491703.1">
    <property type="nucleotide sequence ID" value="NZ_FXTO01000001.1"/>
</dbReference>
<comment type="similarity">
    <text evidence="8">Belongs to the tRNA nucleotidyltransferase/poly(A) polymerase family.</text>
</comment>
<dbReference type="InterPro" id="IPR043519">
    <property type="entry name" value="NT_sf"/>
</dbReference>
<dbReference type="Proteomes" id="UP000316030">
    <property type="component" value="Unassembled WGS sequence"/>
</dbReference>
<dbReference type="CDD" id="cd05398">
    <property type="entry name" value="NT_ClassII-CCAase"/>
    <property type="match status" value="1"/>
</dbReference>
<keyword evidence="8" id="KW-0694">RNA-binding</keyword>
<sequence>MRITGDWITDPATQKVCAMLQAGGHQAFFVGGCVRNALIGTGVADIDICTDAHPDRVMELAAAAGLKPVPTGIDHGTITVVSGGIPHEVTTFRRDVETDGRRAVVAFSDDIQEDAKRRDFTMNALYSRADGTVVDPLGQGVADLQRRHVRFIEDPEQRIREDYLRILRFFRFYAWYGDPDEGLDSEGLAAVAENTEGLAQLSVERIGAEMRKLLSAPDPAPALAAMQACGVLTRILPGADATQLAVLVHLEGGIPPAPMRRLACLGDAQAATHLRLSNAQARELAHLREGLETTLSLPEIAYRQGMDMAVNVALLRAVAFEMPLVLNRDELAQAAAVQFPLTGKDLMPDYAGPALGAKLKELERAWIESGFALDRAALLARR</sequence>